<dbReference type="Proteomes" id="UP000035680">
    <property type="component" value="Unassembled WGS sequence"/>
</dbReference>
<reference evidence="6" key="1">
    <citation type="submission" date="2014-07" db="EMBL/GenBank/DDBJ databases">
        <authorList>
            <person name="Martin A.A"/>
            <person name="De Silva N."/>
        </authorList>
    </citation>
    <scope>NUCLEOTIDE SEQUENCE</scope>
</reference>
<keyword evidence="3" id="KW-0809">Transit peptide</keyword>
<evidence type="ECO:0000256" key="4">
    <source>
        <dbReference type="ARBA" id="ARBA00023128"/>
    </source>
</evidence>
<dbReference type="GO" id="GO:0033615">
    <property type="term" value="P:mitochondrial proton-transporting ATP synthase complex assembly"/>
    <property type="evidence" value="ECO:0007669"/>
    <property type="project" value="TreeGrafter"/>
</dbReference>
<dbReference type="SUPFAM" id="SSF160909">
    <property type="entry name" value="ATP12-like"/>
    <property type="match status" value="1"/>
</dbReference>
<proteinExistence type="inferred from homology"/>
<sequence length="270" mass="31119">MNSRLSSLKLVNFAKSINFYQNRGTSIFNRPKRFYKSVTVSKDTDEENKFIVLLDKRKVKTLGQNVLKLPTEPLAEAIAHEFDSQLETLNMTNMRLTGLAFTAMDNPFHQTKENIVDSIMEYAPTDTVLYISTEPEKLYNKEKEYWLPVIDWVNKKFSVDFKPTETLFDLPEISPKTDGNLREYFNNFNFWQLTGYQYSVEALKSILLSVAATENAINIEKAVEASRVEQIYQSHVWGNVEWCHDIEEMELACRLAAGKLFVNLSKGASQ</sequence>
<keyword evidence="5" id="KW-0143">Chaperone</keyword>
<organism evidence="6 7">
    <name type="scientific">Strongyloides venezuelensis</name>
    <name type="common">Threadworm</name>
    <dbReference type="NCBI Taxonomy" id="75913"/>
    <lineage>
        <taxon>Eukaryota</taxon>
        <taxon>Metazoa</taxon>
        <taxon>Ecdysozoa</taxon>
        <taxon>Nematoda</taxon>
        <taxon>Chromadorea</taxon>
        <taxon>Rhabditida</taxon>
        <taxon>Tylenchina</taxon>
        <taxon>Panagrolaimomorpha</taxon>
        <taxon>Strongyloidoidea</taxon>
        <taxon>Strongyloididae</taxon>
        <taxon>Strongyloides</taxon>
    </lineage>
</organism>
<keyword evidence="4" id="KW-0496">Mitochondrion</keyword>
<evidence type="ECO:0000313" key="6">
    <source>
        <dbReference type="Proteomes" id="UP000035680"/>
    </source>
</evidence>
<dbReference type="InterPro" id="IPR023335">
    <property type="entry name" value="ATP12_ortho_dom_sf"/>
</dbReference>
<protein>
    <submittedName>
        <fullName evidence="7">ATP synthase mitochondrial F1 complex assembly factor 2 (inferred by orthology to a human protein)</fullName>
    </submittedName>
</protein>
<dbReference type="Gene3D" id="1.10.3580.10">
    <property type="entry name" value="ATP12 ATPase"/>
    <property type="match status" value="1"/>
</dbReference>
<comment type="similarity">
    <text evidence="2">Belongs to the ATP12 family.</text>
</comment>
<evidence type="ECO:0000313" key="7">
    <source>
        <dbReference type="WBParaSite" id="SVE_1947400.1"/>
    </source>
</evidence>
<name>A0A0K0G414_STRVS</name>
<comment type="subcellular location">
    <subcellularLocation>
        <location evidence="1">Mitochondrion</location>
    </subcellularLocation>
</comment>
<accession>A0A0K0G414</accession>
<dbReference type="STRING" id="75913.A0A0K0G414"/>
<dbReference type="Pfam" id="PF07542">
    <property type="entry name" value="ATP12"/>
    <property type="match status" value="1"/>
</dbReference>
<dbReference type="GO" id="GO:0005739">
    <property type="term" value="C:mitochondrion"/>
    <property type="evidence" value="ECO:0007669"/>
    <property type="project" value="UniProtKB-SubCell"/>
</dbReference>
<dbReference type="InterPro" id="IPR042272">
    <property type="entry name" value="ATP12_ATP_synth-F1-assembly_N"/>
</dbReference>
<dbReference type="InterPro" id="IPR011419">
    <property type="entry name" value="ATP12_ATP_synth-F1-assembly"/>
</dbReference>
<evidence type="ECO:0000256" key="3">
    <source>
        <dbReference type="ARBA" id="ARBA00022946"/>
    </source>
</evidence>
<evidence type="ECO:0000256" key="2">
    <source>
        <dbReference type="ARBA" id="ARBA00008231"/>
    </source>
</evidence>
<dbReference type="AlphaFoldDB" id="A0A0K0G414"/>
<dbReference type="WBParaSite" id="SVE_1947400.1">
    <property type="protein sequence ID" value="SVE_1947400.1"/>
    <property type="gene ID" value="SVE_1947400"/>
</dbReference>
<dbReference type="PANTHER" id="PTHR21013">
    <property type="entry name" value="ATP SYNTHASE MITOCHONDRIAL F1 COMPLEX ASSEMBLY FACTOR 2/ATP12 PROTEIN, MITOCHONDRIAL PRECURSOR"/>
    <property type="match status" value="1"/>
</dbReference>
<evidence type="ECO:0000256" key="5">
    <source>
        <dbReference type="ARBA" id="ARBA00023186"/>
    </source>
</evidence>
<reference evidence="7" key="2">
    <citation type="submission" date="2015-08" db="UniProtKB">
        <authorList>
            <consortium name="WormBaseParasite"/>
        </authorList>
    </citation>
    <scope>IDENTIFICATION</scope>
</reference>
<dbReference type="PANTHER" id="PTHR21013:SF10">
    <property type="entry name" value="ATP SYNTHASE MITOCHONDRIAL F1 COMPLEX ASSEMBLY FACTOR 2"/>
    <property type="match status" value="1"/>
</dbReference>
<dbReference type="Gene3D" id="3.30.2180.10">
    <property type="entry name" value="ATP12-like"/>
    <property type="match status" value="1"/>
</dbReference>
<keyword evidence="6" id="KW-1185">Reference proteome</keyword>
<evidence type="ECO:0000256" key="1">
    <source>
        <dbReference type="ARBA" id="ARBA00004173"/>
    </source>
</evidence>